<dbReference type="EMBL" id="VWCJ01000001">
    <property type="protein sequence ID" value="KAA5001844.1"/>
    <property type="molecule type" value="Genomic_DNA"/>
</dbReference>
<reference evidence="1 2" key="1">
    <citation type="journal article" date="2019" name="Nat. Med.">
        <title>A library of human gut bacterial isolates paired with longitudinal multiomics data enables mechanistic microbiome research.</title>
        <authorList>
            <person name="Poyet M."/>
            <person name="Groussin M."/>
            <person name="Gibbons S.M."/>
            <person name="Avila-Pacheco J."/>
            <person name="Jiang X."/>
            <person name="Kearney S.M."/>
            <person name="Perrotta A.R."/>
            <person name="Berdy B."/>
            <person name="Zhao S."/>
            <person name="Lieberman T.D."/>
            <person name="Swanson P.K."/>
            <person name="Smith M."/>
            <person name="Roesemann S."/>
            <person name="Alexander J.E."/>
            <person name="Rich S.A."/>
            <person name="Livny J."/>
            <person name="Vlamakis H."/>
            <person name="Clish C."/>
            <person name="Bullock K."/>
            <person name="Deik A."/>
            <person name="Scott J."/>
            <person name="Pierce K.A."/>
            <person name="Xavier R.J."/>
            <person name="Alm E.J."/>
        </authorList>
    </citation>
    <scope>NUCLEOTIDE SEQUENCE [LARGE SCALE GENOMIC DNA]</scope>
    <source>
        <strain evidence="1 2">BIOML-A46</strain>
    </source>
</reference>
<evidence type="ECO:0000313" key="1">
    <source>
        <dbReference type="EMBL" id="KAA5001844.1"/>
    </source>
</evidence>
<dbReference type="AlphaFoldDB" id="A0A642HU94"/>
<gene>
    <name evidence="1" type="ORF">F2Z89_00620</name>
</gene>
<dbReference type="Proteomes" id="UP000460666">
    <property type="component" value="Unassembled WGS sequence"/>
</dbReference>
<name>A0A642HU94_BACFG</name>
<organism evidence="1 2">
    <name type="scientific">Bacteroides fragilis</name>
    <dbReference type="NCBI Taxonomy" id="817"/>
    <lineage>
        <taxon>Bacteria</taxon>
        <taxon>Pseudomonadati</taxon>
        <taxon>Bacteroidota</taxon>
        <taxon>Bacteroidia</taxon>
        <taxon>Bacteroidales</taxon>
        <taxon>Bacteroidaceae</taxon>
        <taxon>Bacteroides</taxon>
    </lineage>
</organism>
<evidence type="ECO:0000313" key="2">
    <source>
        <dbReference type="Proteomes" id="UP000460666"/>
    </source>
</evidence>
<protein>
    <submittedName>
        <fullName evidence="1">Uncharacterized protein</fullName>
    </submittedName>
</protein>
<proteinExistence type="predicted"/>
<dbReference type="RefSeq" id="WP_130070763.1">
    <property type="nucleotide sequence ID" value="NZ_RCXN01000001.1"/>
</dbReference>
<sequence length="279" mass="30717">MRKIRNCKSAQLNTGGSACKIDWSKVRGSIMVEPGTKLSDDITGEKLSEMCHADRPNRIYPIFPILEYAKNGGEAQVSAIGYGPNQFNGLNAQTDTFTLSRFDEVLNAQLLKCANKEWDVYFWNTDNILIGYNDGTDLLAGIPMSTVYPTVTQYPTGGAKSTMTVSFCHMDAEDSQLNFDYFQLDFNPKKFLKGLVEVVLEKQGSDSKYKILEKIGGYDRTEEFGQLIADKAVEVMGNVTSATYADGVITIVAKDSGVPVLKSPEVLFKNGIKGIEQAV</sequence>
<accession>A0A642HU94</accession>
<comment type="caution">
    <text evidence="1">The sequence shown here is derived from an EMBL/GenBank/DDBJ whole genome shotgun (WGS) entry which is preliminary data.</text>
</comment>
<dbReference type="PROSITE" id="PS51257">
    <property type="entry name" value="PROKAR_LIPOPROTEIN"/>
    <property type="match status" value="1"/>
</dbReference>